<name>A0AAE4MCL0_9EURY</name>
<keyword evidence="2" id="KW-1185">Reference proteome</keyword>
<evidence type="ECO:0000313" key="1">
    <source>
        <dbReference type="EMBL" id="MDV0441462.1"/>
    </source>
</evidence>
<accession>A0AAE4MCL0</accession>
<dbReference type="RefSeq" id="WP_338093863.1">
    <property type="nucleotide sequence ID" value="NZ_JAWDKA010000003.1"/>
</dbReference>
<reference evidence="1" key="1">
    <citation type="submission" date="2023-06" db="EMBL/GenBank/DDBJ databases">
        <title>Genome sequence of Methancorpusculaceae sp. Ag1.</title>
        <authorList>
            <person name="Protasov E."/>
            <person name="Platt K."/>
            <person name="Poehlein A."/>
            <person name="Daniel R."/>
            <person name="Brune A."/>
        </authorList>
    </citation>
    <scope>NUCLEOTIDE SEQUENCE</scope>
    <source>
        <strain evidence="1">Ag1</strain>
    </source>
</reference>
<gene>
    <name evidence="1" type="ORF">McpAg1_06530</name>
</gene>
<sequence>MTEIEEVDLVIPPGTPRSIIRDIAAMFDLEMVSVTRSLSYANMVNDERELIAFRGSPEEAAKAEEYLITKIREFIDN</sequence>
<dbReference type="Proteomes" id="UP001273136">
    <property type="component" value="Unassembled WGS sequence"/>
</dbReference>
<protein>
    <submittedName>
        <fullName evidence="1">Uncharacterized protein</fullName>
    </submittedName>
</protein>
<organism evidence="1 2">
    <name type="scientific">Methanorbis furvi</name>
    <dbReference type="NCBI Taxonomy" id="3028299"/>
    <lineage>
        <taxon>Archaea</taxon>
        <taxon>Methanobacteriati</taxon>
        <taxon>Methanobacteriota</taxon>
        <taxon>Stenosarchaea group</taxon>
        <taxon>Methanomicrobia</taxon>
        <taxon>Methanomicrobiales</taxon>
        <taxon>Methanocorpusculaceae</taxon>
        <taxon>Methanorbis</taxon>
    </lineage>
</organism>
<dbReference type="EMBL" id="JAWDKA010000003">
    <property type="protein sequence ID" value="MDV0441462.1"/>
    <property type="molecule type" value="Genomic_DNA"/>
</dbReference>
<evidence type="ECO:0000313" key="2">
    <source>
        <dbReference type="Proteomes" id="UP001273136"/>
    </source>
</evidence>
<comment type="caution">
    <text evidence="1">The sequence shown here is derived from an EMBL/GenBank/DDBJ whole genome shotgun (WGS) entry which is preliminary data.</text>
</comment>
<dbReference type="AlphaFoldDB" id="A0AAE4MCL0"/>
<proteinExistence type="predicted"/>